<reference evidence="2" key="2">
    <citation type="submission" date="2018-03" db="EMBL/GenBank/DDBJ databases">
        <title>The Triticum urartu genome reveals the dynamic nature of wheat genome evolution.</title>
        <authorList>
            <person name="Ling H."/>
            <person name="Ma B."/>
            <person name="Shi X."/>
            <person name="Liu H."/>
            <person name="Dong L."/>
            <person name="Sun H."/>
            <person name="Cao Y."/>
            <person name="Gao Q."/>
            <person name="Zheng S."/>
            <person name="Li Y."/>
            <person name="Yu Y."/>
            <person name="Du H."/>
            <person name="Qi M."/>
            <person name="Li Y."/>
            <person name="Yu H."/>
            <person name="Cui Y."/>
            <person name="Wang N."/>
            <person name="Chen C."/>
            <person name="Wu H."/>
            <person name="Zhao Y."/>
            <person name="Zhang J."/>
            <person name="Li Y."/>
            <person name="Zhou W."/>
            <person name="Zhang B."/>
            <person name="Hu W."/>
            <person name="Eijk M."/>
            <person name="Tang J."/>
            <person name="Witsenboer H."/>
            <person name="Zhao S."/>
            <person name="Li Z."/>
            <person name="Zhang A."/>
            <person name="Wang D."/>
            <person name="Liang C."/>
        </authorList>
    </citation>
    <scope>NUCLEOTIDE SEQUENCE [LARGE SCALE GENOMIC DNA]</scope>
    <source>
        <strain evidence="2">cv. G1812</strain>
    </source>
</reference>
<name>A0A8R7UWP6_TRIUA</name>
<feature type="region of interest" description="Disordered" evidence="1">
    <location>
        <begin position="26"/>
        <end position="52"/>
    </location>
</feature>
<evidence type="ECO:0000313" key="2">
    <source>
        <dbReference type="EnsemblPlants" id="TuG1812G0600004401.01.T01"/>
    </source>
</evidence>
<proteinExistence type="predicted"/>
<dbReference type="Gramene" id="TuG1812G0600003676.01.T01">
    <property type="protein sequence ID" value="TuG1812G0600003676.01.T01"/>
    <property type="gene ID" value="TuG1812G0600003676.01"/>
</dbReference>
<organism evidence="2 3">
    <name type="scientific">Triticum urartu</name>
    <name type="common">Red wild einkorn</name>
    <name type="synonym">Crithodium urartu</name>
    <dbReference type="NCBI Taxonomy" id="4572"/>
    <lineage>
        <taxon>Eukaryota</taxon>
        <taxon>Viridiplantae</taxon>
        <taxon>Streptophyta</taxon>
        <taxon>Embryophyta</taxon>
        <taxon>Tracheophyta</taxon>
        <taxon>Spermatophyta</taxon>
        <taxon>Magnoliopsida</taxon>
        <taxon>Liliopsida</taxon>
        <taxon>Poales</taxon>
        <taxon>Poaceae</taxon>
        <taxon>BOP clade</taxon>
        <taxon>Pooideae</taxon>
        <taxon>Triticodae</taxon>
        <taxon>Triticeae</taxon>
        <taxon>Triticinae</taxon>
        <taxon>Triticum</taxon>
    </lineage>
</organism>
<dbReference type="EnsemblPlants" id="TuG1812G0600003676.01.T01">
    <property type="protein sequence ID" value="TuG1812G0600003676.01.T01"/>
    <property type="gene ID" value="TuG1812G0600003676.01"/>
</dbReference>
<feature type="compositionally biased region" description="Low complexity" evidence="1">
    <location>
        <begin position="32"/>
        <end position="48"/>
    </location>
</feature>
<evidence type="ECO:0000256" key="1">
    <source>
        <dbReference type="SAM" id="MobiDB-lite"/>
    </source>
</evidence>
<dbReference type="AlphaFoldDB" id="A0A8R7UWP6"/>
<sequence>MTGTREEFDSEERICVAVVNERAQRGGRPCYSSSLRKGSSISSSSCSSSDKESLARKNKSGFDALHVTSKEGHGDIVKVLLDHDRSLGKTFGQSKCDSSDNCGD</sequence>
<dbReference type="InterPro" id="IPR036770">
    <property type="entry name" value="Ankyrin_rpt-contain_sf"/>
</dbReference>
<reference evidence="2" key="3">
    <citation type="submission" date="2022-06" db="UniProtKB">
        <authorList>
            <consortium name="EnsemblPlants"/>
        </authorList>
    </citation>
    <scope>IDENTIFICATION</scope>
</reference>
<dbReference type="Gramene" id="TuG1812G0600004401.01.T01">
    <property type="protein sequence ID" value="TuG1812G0600004401.01.T01"/>
    <property type="gene ID" value="TuG1812G0600004401.01"/>
</dbReference>
<protein>
    <submittedName>
        <fullName evidence="2">Uncharacterized protein</fullName>
    </submittedName>
</protein>
<dbReference type="Gene3D" id="1.25.40.20">
    <property type="entry name" value="Ankyrin repeat-containing domain"/>
    <property type="match status" value="1"/>
</dbReference>
<dbReference type="EnsemblPlants" id="TuG1812G0600004401.01.T01">
    <property type="protein sequence ID" value="TuG1812G0600004401.01.T01"/>
    <property type="gene ID" value="TuG1812G0600004401.01"/>
</dbReference>
<keyword evidence="3" id="KW-1185">Reference proteome</keyword>
<reference evidence="3" key="1">
    <citation type="journal article" date="2013" name="Nature">
        <title>Draft genome of the wheat A-genome progenitor Triticum urartu.</title>
        <authorList>
            <person name="Ling H.Q."/>
            <person name="Zhao S."/>
            <person name="Liu D."/>
            <person name="Wang J."/>
            <person name="Sun H."/>
            <person name="Zhang C."/>
            <person name="Fan H."/>
            <person name="Li D."/>
            <person name="Dong L."/>
            <person name="Tao Y."/>
            <person name="Gao C."/>
            <person name="Wu H."/>
            <person name="Li Y."/>
            <person name="Cui Y."/>
            <person name="Guo X."/>
            <person name="Zheng S."/>
            <person name="Wang B."/>
            <person name="Yu K."/>
            <person name="Liang Q."/>
            <person name="Yang W."/>
            <person name="Lou X."/>
            <person name="Chen J."/>
            <person name="Feng M."/>
            <person name="Jian J."/>
            <person name="Zhang X."/>
            <person name="Luo G."/>
            <person name="Jiang Y."/>
            <person name="Liu J."/>
            <person name="Wang Z."/>
            <person name="Sha Y."/>
            <person name="Zhang B."/>
            <person name="Wu H."/>
            <person name="Tang D."/>
            <person name="Shen Q."/>
            <person name="Xue P."/>
            <person name="Zou S."/>
            <person name="Wang X."/>
            <person name="Liu X."/>
            <person name="Wang F."/>
            <person name="Yang Y."/>
            <person name="An X."/>
            <person name="Dong Z."/>
            <person name="Zhang K."/>
            <person name="Zhang X."/>
            <person name="Luo M.C."/>
            <person name="Dvorak J."/>
            <person name="Tong Y."/>
            <person name="Wang J."/>
            <person name="Yang H."/>
            <person name="Li Z."/>
            <person name="Wang D."/>
            <person name="Zhang A."/>
            <person name="Wang J."/>
        </authorList>
    </citation>
    <scope>NUCLEOTIDE SEQUENCE</scope>
    <source>
        <strain evidence="3">cv. G1812</strain>
    </source>
</reference>
<accession>A0A8R7UWP6</accession>
<dbReference type="Proteomes" id="UP000015106">
    <property type="component" value="Chromosome 6"/>
</dbReference>
<evidence type="ECO:0000313" key="3">
    <source>
        <dbReference type="Proteomes" id="UP000015106"/>
    </source>
</evidence>